<dbReference type="EMBL" id="CAJVPY010004101">
    <property type="protein sequence ID" value="CAG8610036.1"/>
    <property type="molecule type" value="Genomic_DNA"/>
</dbReference>
<protein>
    <submittedName>
        <fullName evidence="1">151_t:CDS:1</fullName>
    </submittedName>
</protein>
<accession>A0A9N9GH53</accession>
<name>A0A9N9GH53_9GLOM</name>
<dbReference type="AlphaFoldDB" id="A0A9N9GH53"/>
<dbReference type="Proteomes" id="UP000789405">
    <property type="component" value="Unassembled WGS sequence"/>
</dbReference>
<feature type="non-terminal residue" evidence="1">
    <location>
        <position position="1"/>
    </location>
</feature>
<evidence type="ECO:0000313" key="1">
    <source>
        <dbReference type="EMBL" id="CAG8610036.1"/>
    </source>
</evidence>
<sequence length="56" mass="6556">LIFIKTSPSYSNKIFKEKYNNVITEEKKLAGYSKKRNIDQSDENKIKIKIESCSIE</sequence>
<comment type="caution">
    <text evidence="1">The sequence shown here is derived from an EMBL/GenBank/DDBJ whole genome shotgun (WGS) entry which is preliminary data.</text>
</comment>
<keyword evidence="2" id="KW-1185">Reference proteome</keyword>
<reference evidence="1" key="1">
    <citation type="submission" date="2021-06" db="EMBL/GenBank/DDBJ databases">
        <authorList>
            <person name="Kallberg Y."/>
            <person name="Tangrot J."/>
            <person name="Rosling A."/>
        </authorList>
    </citation>
    <scope>NUCLEOTIDE SEQUENCE</scope>
    <source>
        <strain evidence="1">MA453B</strain>
    </source>
</reference>
<evidence type="ECO:0000313" key="2">
    <source>
        <dbReference type="Proteomes" id="UP000789405"/>
    </source>
</evidence>
<proteinExistence type="predicted"/>
<organism evidence="1 2">
    <name type="scientific">Dentiscutata erythropus</name>
    <dbReference type="NCBI Taxonomy" id="1348616"/>
    <lineage>
        <taxon>Eukaryota</taxon>
        <taxon>Fungi</taxon>
        <taxon>Fungi incertae sedis</taxon>
        <taxon>Mucoromycota</taxon>
        <taxon>Glomeromycotina</taxon>
        <taxon>Glomeromycetes</taxon>
        <taxon>Diversisporales</taxon>
        <taxon>Gigasporaceae</taxon>
        <taxon>Dentiscutata</taxon>
    </lineage>
</organism>
<gene>
    <name evidence="1" type="ORF">DERYTH_LOCUS8088</name>
</gene>